<protein>
    <recommendedName>
        <fullName evidence="3">Bystin</fullName>
    </recommendedName>
</protein>
<dbReference type="PANTHER" id="PTHR12821">
    <property type="entry name" value="BYSTIN"/>
    <property type="match status" value="1"/>
</dbReference>
<evidence type="ECO:0008006" key="3">
    <source>
        <dbReference type="Google" id="ProtNLM"/>
    </source>
</evidence>
<reference evidence="2" key="1">
    <citation type="submission" date="2019-03" db="EMBL/GenBank/DDBJ databases">
        <authorList>
            <person name="Mank J."/>
            <person name="Almeida P."/>
        </authorList>
    </citation>
    <scope>NUCLEOTIDE SEQUENCE</scope>
    <source>
        <strain evidence="2">78183</strain>
    </source>
</reference>
<dbReference type="GO" id="GO:0005730">
    <property type="term" value="C:nucleolus"/>
    <property type="evidence" value="ECO:0007669"/>
    <property type="project" value="TreeGrafter"/>
</dbReference>
<dbReference type="PANTHER" id="PTHR12821:SF0">
    <property type="entry name" value="BYSTIN"/>
    <property type="match status" value="1"/>
</dbReference>
<organism evidence="2">
    <name type="scientific">Salix viminalis</name>
    <name type="common">Common osier</name>
    <name type="synonym">Basket willow</name>
    <dbReference type="NCBI Taxonomy" id="40686"/>
    <lineage>
        <taxon>Eukaryota</taxon>
        <taxon>Viridiplantae</taxon>
        <taxon>Streptophyta</taxon>
        <taxon>Embryophyta</taxon>
        <taxon>Tracheophyta</taxon>
        <taxon>Spermatophyta</taxon>
        <taxon>Magnoliopsida</taxon>
        <taxon>eudicotyledons</taxon>
        <taxon>Gunneridae</taxon>
        <taxon>Pentapetalae</taxon>
        <taxon>rosids</taxon>
        <taxon>fabids</taxon>
        <taxon>Malpighiales</taxon>
        <taxon>Salicaceae</taxon>
        <taxon>Saliceae</taxon>
        <taxon>Salix</taxon>
    </lineage>
</organism>
<dbReference type="GO" id="GO:0006364">
    <property type="term" value="P:rRNA processing"/>
    <property type="evidence" value="ECO:0007669"/>
    <property type="project" value="TreeGrafter"/>
</dbReference>
<dbReference type="EMBL" id="CAADRP010002263">
    <property type="protein sequence ID" value="VFU64926.1"/>
    <property type="molecule type" value="Genomic_DNA"/>
</dbReference>
<gene>
    <name evidence="2" type="ORF">SVIM_LOCUS497517</name>
</gene>
<name>A0A6N2NFR3_SALVM</name>
<dbReference type="GO" id="GO:0030688">
    <property type="term" value="C:preribosome, small subunit precursor"/>
    <property type="evidence" value="ECO:0007669"/>
    <property type="project" value="TreeGrafter"/>
</dbReference>
<accession>A0A6N2NFR3</accession>
<proteinExistence type="inferred from homology"/>
<comment type="similarity">
    <text evidence="1">Belongs to the bystin family.</text>
</comment>
<sequence>MKLLLDKKYALPYRVLDAVVAHFMTFLEDTRIMPVIWQQSLLSFVQRYKNGLQKEDKDNLRRLVLRQKHKLVSPEIIRELDNSRNRREKDDPMPLNIICMQN</sequence>
<dbReference type="InterPro" id="IPR007955">
    <property type="entry name" value="Bystin"/>
</dbReference>
<dbReference type="GO" id="GO:0005737">
    <property type="term" value="C:cytoplasm"/>
    <property type="evidence" value="ECO:0007669"/>
    <property type="project" value="TreeGrafter"/>
</dbReference>
<dbReference type="Pfam" id="PF05291">
    <property type="entry name" value="Bystin"/>
    <property type="match status" value="1"/>
</dbReference>
<evidence type="ECO:0000256" key="1">
    <source>
        <dbReference type="ARBA" id="ARBA00007114"/>
    </source>
</evidence>
<evidence type="ECO:0000313" key="2">
    <source>
        <dbReference type="EMBL" id="VFU64926.1"/>
    </source>
</evidence>
<dbReference type="AlphaFoldDB" id="A0A6N2NFR3"/>
<dbReference type="GO" id="GO:0030515">
    <property type="term" value="F:snoRNA binding"/>
    <property type="evidence" value="ECO:0007669"/>
    <property type="project" value="TreeGrafter"/>
</dbReference>